<feature type="region of interest" description="Disordered" evidence="1">
    <location>
        <begin position="1"/>
        <end position="42"/>
    </location>
</feature>
<feature type="compositionally biased region" description="Acidic residues" evidence="1">
    <location>
        <begin position="283"/>
        <end position="307"/>
    </location>
</feature>
<feature type="compositionally biased region" description="Low complexity" evidence="1">
    <location>
        <begin position="499"/>
        <end position="515"/>
    </location>
</feature>
<protein>
    <recommendedName>
        <fullName evidence="4">Proteophosphoglycan ppg4</fullName>
    </recommendedName>
</protein>
<feature type="region of interest" description="Disordered" evidence="1">
    <location>
        <begin position="54"/>
        <end position="91"/>
    </location>
</feature>
<feature type="compositionally biased region" description="Polar residues" evidence="1">
    <location>
        <begin position="141"/>
        <end position="162"/>
    </location>
</feature>
<feature type="region of interest" description="Disordered" evidence="1">
    <location>
        <begin position="589"/>
        <end position="612"/>
    </location>
</feature>
<evidence type="ECO:0000256" key="1">
    <source>
        <dbReference type="SAM" id="MobiDB-lite"/>
    </source>
</evidence>
<feature type="region of interest" description="Disordered" evidence="1">
    <location>
        <begin position="773"/>
        <end position="808"/>
    </location>
</feature>
<name>A0ABP0B5K6_9PEZI</name>
<feature type="region of interest" description="Disordered" evidence="1">
    <location>
        <begin position="235"/>
        <end position="329"/>
    </location>
</feature>
<feature type="compositionally biased region" description="Low complexity" evidence="1">
    <location>
        <begin position="794"/>
        <end position="808"/>
    </location>
</feature>
<keyword evidence="3" id="KW-1185">Reference proteome</keyword>
<feature type="compositionally biased region" description="Low complexity" evidence="1">
    <location>
        <begin position="244"/>
        <end position="275"/>
    </location>
</feature>
<dbReference type="EMBL" id="CAWUHC010000013">
    <property type="protein sequence ID" value="CAK7214840.1"/>
    <property type="molecule type" value="Genomic_DNA"/>
</dbReference>
<feature type="region of interest" description="Disordered" evidence="1">
    <location>
        <begin position="341"/>
        <end position="378"/>
    </location>
</feature>
<evidence type="ECO:0000313" key="2">
    <source>
        <dbReference type="EMBL" id="CAK7214840.1"/>
    </source>
</evidence>
<feature type="compositionally biased region" description="Low complexity" evidence="1">
    <location>
        <begin position="400"/>
        <end position="414"/>
    </location>
</feature>
<feature type="compositionally biased region" description="Polar residues" evidence="1">
    <location>
        <begin position="54"/>
        <end position="65"/>
    </location>
</feature>
<feature type="region of interest" description="Disordered" evidence="1">
    <location>
        <begin position="129"/>
        <end position="200"/>
    </location>
</feature>
<reference evidence="2 3" key="1">
    <citation type="submission" date="2024-01" db="EMBL/GenBank/DDBJ databases">
        <authorList>
            <person name="Allen C."/>
            <person name="Tagirdzhanova G."/>
        </authorList>
    </citation>
    <scope>NUCLEOTIDE SEQUENCE [LARGE SCALE GENOMIC DNA]</scope>
</reference>
<evidence type="ECO:0008006" key="4">
    <source>
        <dbReference type="Google" id="ProtNLM"/>
    </source>
</evidence>
<feature type="compositionally biased region" description="Low complexity" evidence="1">
    <location>
        <begin position="600"/>
        <end position="610"/>
    </location>
</feature>
<dbReference type="Proteomes" id="UP001642406">
    <property type="component" value="Unassembled WGS sequence"/>
</dbReference>
<feature type="compositionally biased region" description="Basic and acidic residues" evidence="1">
    <location>
        <begin position="66"/>
        <end position="79"/>
    </location>
</feature>
<feature type="compositionally biased region" description="Pro residues" evidence="1">
    <location>
        <begin position="1"/>
        <end position="10"/>
    </location>
</feature>
<organism evidence="2 3">
    <name type="scientific">Sporothrix bragantina</name>
    <dbReference type="NCBI Taxonomy" id="671064"/>
    <lineage>
        <taxon>Eukaryota</taxon>
        <taxon>Fungi</taxon>
        <taxon>Dikarya</taxon>
        <taxon>Ascomycota</taxon>
        <taxon>Pezizomycotina</taxon>
        <taxon>Sordariomycetes</taxon>
        <taxon>Sordariomycetidae</taxon>
        <taxon>Ophiostomatales</taxon>
        <taxon>Ophiostomataceae</taxon>
        <taxon>Sporothrix</taxon>
    </lineage>
</organism>
<gene>
    <name evidence="2" type="ORF">SBRCBS47491_002286</name>
</gene>
<feature type="compositionally biased region" description="Pro residues" evidence="1">
    <location>
        <begin position="170"/>
        <end position="180"/>
    </location>
</feature>
<comment type="caution">
    <text evidence="2">The sequence shown here is derived from an EMBL/GenBank/DDBJ whole genome shotgun (WGS) entry which is preliminary data.</text>
</comment>
<feature type="region of interest" description="Disordered" evidence="1">
    <location>
        <begin position="492"/>
        <end position="569"/>
    </location>
</feature>
<feature type="compositionally biased region" description="Pro residues" evidence="1">
    <location>
        <begin position="541"/>
        <end position="555"/>
    </location>
</feature>
<feature type="region of interest" description="Disordered" evidence="1">
    <location>
        <begin position="390"/>
        <end position="463"/>
    </location>
</feature>
<sequence length="924" mass="95525">MAPLALPPLKPRSRGEGGSGAGSSYSSHLPVVPPRSAPHGDTVSLFSVRSMNSTATSTGAIGQNNVRDDSSSMYSERRVPTGTAKHSPSLPSLSSFAASSSRLKPAAAAPGKAVRKFMRMAGKAASSAKGAIKGPVHAHGNDSTPSISAHSSGGTPSITVTTPVLSPMLSPAPSPRPPHSPLEASTIPTVRPTMVARRRSMSKISQLTGLDVGAATGGSSSGISTAGFLRRTQSTDTAGRGHLANISTSSASTSSNIPTSAVLSPASTTATSPSVWNTSMFNSDDENDEDENEDTYIAEDHGGEDEDSIRSKSMSPTAATAEEAAGDMPDPAMASLLRSLSQTSTQPPPVMPRLSQLGQLASPPIPADSQRTLLPPNRLLKIKRYSDPTMAPIIEHPDDTSNPSGSSSSRASSHYSDRDRVVSIISNKDNDEDASAFIPSRPAPIPVRSPSPPPPAASPTHPSMLSLTLFPPVPTISAANIAKHIPTIRLFPSSSDNQASTTSPTSPASATSSPTVHNPPVAPLVRKNTLPTSNDISNPWPTSPPPRPPPPPPLHPITAPETEVGESTTEVAAKRFSGNGPNAALFRTVQWGDMADPSRTSTGTAATGSTVNRLSLHARTKSNGSASESIATSIATSVANSSTSGSSALSSTVASTIASSSRSAGFGSFSSASTASNRYSYQLNSPPMPPPPPPNYPLPPLPASALIPVPMSMSMSMPVAMPAATPAPVVAPPPPTQSAFDEDDEEISARMMAARMMKKAASRDSVRWRPTALGKSLFRREGSPGPAGSSEIKSTSTPGLRSSLSTRSSLSATTLLAAQRVSQAARKTVEAVSEGGSGSNSAARQHELEMEKWREDLRSRIRIIPEGGEVTAEEAASQVIGQVTVQQPAPPAATTTPQPKAAVRTSTYEIRPASIYEVDDGGMI</sequence>
<accession>A0ABP0B5K6</accession>
<proteinExistence type="predicted"/>
<feature type="compositionally biased region" description="Pro residues" evidence="1">
    <location>
        <begin position="441"/>
        <end position="457"/>
    </location>
</feature>
<evidence type="ECO:0000313" key="3">
    <source>
        <dbReference type="Proteomes" id="UP001642406"/>
    </source>
</evidence>